<gene>
    <name evidence="2" type="ORF">GPM918_LOCUS40679</name>
    <name evidence="3" type="ORF">SRO942_LOCUS41646</name>
</gene>
<evidence type="ECO:0000313" key="3">
    <source>
        <dbReference type="EMBL" id="CAF4439996.1"/>
    </source>
</evidence>
<feature type="region of interest" description="Disordered" evidence="1">
    <location>
        <begin position="17"/>
        <end position="63"/>
    </location>
</feature>
<proteinExistence type="predicted"/>
<evidence type="ECO:0000313" key="4">
    <source>
        <dbReference type="Proteomes" id="UP000663829"/>
    </source>
</evidence>
<organism evidence="2 4">
    <name type="scientific">Didymodactylos carnosus</name>
    <dbReference type="NCBI Taxonomy" id="1234261"/>
    <lineage>
        <taxon>Eukaryota</taxon>
        <taxon>Metazoa</taxon>
        <taxon>Spiralia</taxon>
        <taxon>Gnathifera</taxon>
        <taxon>Rotifera</taxon>
        <taxon>Eurotatoria</taxon>
        <taxon>Bdelloidea</taxon>
        <taxon>Philodinida</taxon>
        <taxon>Philodinidae</taxon>
        <taxon>Didymodactylos</taxon>
    </lineage>
</organism>
<keyword evidence="4" id="KW-1185">Reference proteome</keyword>
<feature type="non-terminal residue" evidence="2">
    <location>
        <position position="90"/>
    </location>
</feature>
<sequence length="90" mass="10278">MKALRQCFSRLALCCRRRKSKAKDTPKKEDEDQESSKDRETGSIQPKRQSLPAASYDTVGELTRSTSITKTPITLSKVLLRRTVHRLESQ</sequence>
<feature type="compositionally biased region" description="Basic and acidic residues" evidence="1">
    <location>
        <begin position="22"/>
        <end position="41"/>
    </location>
</feature>
<dbReference type="EMBL" id="CAJNOQ010030541">
    <property type="protein sequence ID" value="CAF1575192.1"/>
    <property type="molecule type" value="Genomic_DNA"/>
</dbReference>
<accession>A0A815YRC7</accession>
<evidence type="ECO:0000313" key="2">
    <source>
        <dbReference type="EMBL" id="CAF1575192.1"/>
    </source>
</evidence>
<comment type="caution">
    <text evidence="2">The sequence shown here is derived from an EMBL/GenBank/DDBJ whole genome shotgun (WGS) entry which is preliminary data.</text>
</comment>
<name>A0A815YRC7_9BILA</name>
<dbReference type="Proteomes" id="UP000663829">
    <property type="component" value="Unassembled WGS sequence"/>
</dbReference>
<evidence type="ECO:0000256" key="1">
    <source>
        <dbReference type="SAM" id="MobiDB-lite"/>
    </source>
</evidence>
<reference evidence="2" key="1">
    <citation type="submission" date="2021-02" db="EMBL/GenBank/DDBJ databases">
        <authorList>
            <person name="Nowell W R."/>
        </authorList>
    </citation>
    <scope>NUCLEOTIDE SEQUENCE</scope>
</reference>
<protein>
    <submittedName>
        <fullName evidence="2">Uncharacterized protein</fullName>
    </submittedName>
</protein>
<dbReference type="EMBL" id="CAJOBC010096413">
    <property type="protein sequence ID" value="CAF4439996.1"/>
    <property type="molecule type" value="Genomic_DNA"/>
</dbReference>
<dbReference type="Proteomes" id="UP000681722">
    <property type="component" value="Unassembled WGS sequence"/>
</dbReference>
<dbReference type="AlphaFoldDB" id="A0A815YRC7"/>